<dbReference type="GO" id="GO:0005829">
    <property type="term" value="C:cytosol"/>
    <property type="evidence" value="ECO:0007669"/>
    <property type="project" value="TreeGrafter"/>
</dbReference>
<sequence>MKVHVLVQPYMRSKGEDVVLPGSDPDRYATLLDRTTEQMKFADENGYAGFCMTEHHFQVEGIETTTNPLLWNMHIAANTKNLMVGQVGMALTAHHPMRLAEDMAMIDHMSGGRLFCGFVRGNTPRWLNTLAQHLDITTTQSDRSKEDARNRRLMEESWAVVKKAWTQETFSHHGEFWNIPADNITWPFPPTAEYGGKGAVDDNGTLRKMGIVPRPRKRTDGRDFPPLYVPFSWSMETAKFWAKEGAKLVSFVNKDEFMDMTMPIYLEEAHHHGHTDLTVGNTLVLGGHLTIGSTEAQAEQHYRDFEELFNFAYNAPPYHVPMGRVWKGTVNQVIDQVGVLKEKYGTEEFVVWHHVGYFEQEEELEMLENYSKVIKAFS</sequence>
<dbReference type="InterPro" id="IPR011251">
    <property type="entry name" value="Luciferase-like_dom"/>
</dbReference>
<dbReference type="AlphaFoldDB" id="A0A1Y5RV79"/>
<accession>A0A1Y5RV79</accession>
<reference evidence="2 3" key="1">
    <citation type="submission" date="2017-03" db="EMBL/GenBank/DDBJ databases">
        <authorList>
            <person name="Afonso C.L."/>
            <person name="Miller P.J."/>
            <person name="Scott M.A."/>
            <person name="Spackman E."/>
            <person name="Goraichik I."/>
            <person name="Dimitrov K.M."/>
            <person name="Suarez D.L."/>
            <person name="Swayne D.E."/>
        </authorList>
    </citation>
    <scope>NUCLEOTIDE SEQUENCE [LARGE SCALE GENOMIC DNA]</scope>
    <source>
        <strain evidence="2 3">CECT 7639</strain>
    </source>
</reference>
<dbReference type="RefSeq" id="WP_085794533.1">
    <property type="nucleotide sequence ID" value="NZ_FWFO01000001.1"/>
</dbReference>
<dbReference type="GO" id="GO:0052601">
    <property type="term" value="F:limonene 1,2-monooxygenase [NAD(P)H) activity"/>
    <property type="evidence" value="ECO:0007669"/>
    <property type="project" value="UniProtKB-EC"/>
</dbReference>
<dbReference type="EC" id="1.14.13.107" evidence="2"/>
<organism evidence="2 3">
    <name type="scientific">Falsiruegeria litorea R37</name>
    <dbReference type="NCBI Taxonomy" id="1200284"/>
    <lineage>
        <taxon>Bacteria</taxon>
        <taxon>Pseudomonadati</taxon>
        <taxon>Pseudomonadota</taxon>
        <taxon>Alphaproteobacteria</taxon>
        <taxon>Rhodobacterales</taxon>
        <taxon>Roseobacteraceae</taxon>
        <taxon>Falsiruegeria</taxon>
    </lineage>
</organism>
<proteinExistence type="predicted"/>
<name>A0A1Y5RV79_9RHOB</name>
<evidence type="ECO:0000313" key="3">
    <source>
        <dbReference type="Proteomes" id="UP000193077"/>
    </source>
</evidence>
<dbReference type="Proteomes" id="UP000193077">
    <property type="component" value="Unassembled WGS sequence"/>
</dbReference>
<dbReference type="PANTHER" id="PTHR30137:SF6">
    <property type="entry name" value="LUCIFERASE-LIKE MONOOXYGENASE"/>
    <property type="match status" value="1"/>
</dbReference>
<dbReference type="Pfam" id="PF00296">
    <property type="entry name" value="Bac_luciferase"/>
    <property type="match status" value="1"/>
</dbReference>
<dbReference type="SUPFAM" id="SSF51679">
    <property type="entry name" value="Bacterial luciferase-like"/>
    <property type="match status" value="1"/>
</dbReference>
<protein>
    <submittedName>
        <fullName evidence="2">Limonene 1,2-monooxygenase</fullName>
        <ecNumber evidence="2">1.14.13.107</ecNumber>
    </submittedName>
</protein>
<evidence type="ECO:0000313" key="2">
    <source>
        <dbReference type="EMBL" id="SLN25266.1"/>
    </source>
</evidence>
<keyword evidence="3" id="KW-1185">Reference proteome</keyword>
<dbReference type="EMBL" id="FWFO01000001">
    <property type="protein sequence ID" value="SLN25266.1"/>
    <property type="molecule type" value="Genomic_DNA"/>
</dbReference>
<dbReference type="PANTHER" id="PTHR30137">
    <property type="entry name" value="LUCIFERASE-LIKE MONOOXYGENASE"/>
    <property type="match status" value="1"/>
</dbReference>
<dbReference type="InterPro" id="IPR050766">
    <property type="entry name" value="Bact_Lucif_Oxidored"/>
</dbReference>
<gene>
    <name evidence="2" type="primary">limB_1</name>
    <name evidence="2" type="ORF">TRL7639_00859</name>
</gene>
<feature type="domain" description="Luciferase-like" evidence="1">
    <location>
        <begin position="24"/>
        <end position="307"/>
    </location>
</feature>
<dbReference type="Gene3D" id="3.20.20.30">
    <property type="entry name" value="Luciferase-like domain"/>
    <property type="match status" value="1"/>
</dbReference>
<keyword evidence="2" id="KW-0560">Oxidoreductase</keyword>
<dbReference type="OrthoDB" id="9804736at2"/>
<dbReference type="InterPro" id="IPR036661">
    <property type="entry name" value="Luciferase-like_sf"/>
</dbReference>
<keyword evidence="2" id="KW-0503">Monooxygenase</keyword>
<evidence type="ECO:0000259" key="1">
    <source>
        <dbReference type="Pfam" id="PF00296"/>
    </source>
</evidence>